<organism evidence="2 3">
    <name type="scientific">Monoraphidium neglectum</name>
    <dbReference type="NCBI Taxonomy" id="145388"/>
    <lineage>
        <taxon>Eukaryota</taxon>
        <taxon>Viridiplantae</taxon>
        <taxon>Chlorophyta</taxon>
        <taxon>core chlorophytes</taxon>
        <taxon>Chlorophyceae</taxon>
        <taxon>CS clade</taxon>
        <taxon>Sphaeropleales</taxon>
        <taxon>Selenastraceae</taxon>
        <taxon>Monoraphidium</taxon>
    </lineage>
</organism>
<proteinExistence type="predicted"/>
<evidence type="ECO:0000256" key="1">
    <source>
        <dbReference type="SAM" id="MobiDB-lite"/>
    </source>
</evidence>
<dbReference type="RefSeq" id="XP_013896067.1">
    <property type="nucleotide sequence ID" value="XM_014040613.1"/>
</dbReference>
<dbReference type="EMBL" id="KK102732">
    <property type="protein sequence ID" value="KIY97047.1"/>
    <property type="molecule type" value="Genomic_DNA"/>
</dbReference>
<keyword evidence="3" id="KW-1185">Reference proteome</keyword>
<accession>A0A0D2JBB1</accession>
<protein>
    <submittedName>
        <fullName evidence="2">Uncharacterized protein</fullName>
    </submittedName>
</protein>
<dbReference type="GeneID" id="25728126"/>
<gene>
    <name evidence="2" type="ORF">MNEG_10916</name>
</gene>
<feature type="compositionally biased region" description="Low complexity" evidence="1">
    <location>
        <begin position="101"/>
        <end position="113"/>
    </location>
</feature>
<feature type="region of interest" description="Disordered" evidence="1">
    <location>
        <begin position="1"/>
        <end position="113"/>
    </location>
</feature>
<dbReference type="Proteomes" id="UP000054498">
    <property type="component" value="Unassembled WGS sequence"/>
</dbReference>
<evidence type="ECO:0000313" key="3">
    <source>
        <dbReference type="Proteomes" id="UP000054498"/>
    </source>
</evidence>
<sequence length="139" mass="13571">MFMPRAMITAIPGNTAIPTPVERGPPTQPSSTPHRDDADVTTQGVAVGGAAPNHAATTAVGQAGGGTSASPGRGSWPRALLGEPAAAAESNATVSEGRGHTSFSSAPVSPSPVTSAVTALPIDIITALAPEQGGTVQLG</sequence>
<dbReference type="AlphaFoldDB" id="A0A0D2JBB1"/>
<reference evidence="2 3" key="1">
    <citation type="journal article" date="2013" name="BMC Genomics">
        <title>Reconstruction of the lipid metabolism for the microalga Monoraphidium neglectum from its genome sequence reveals characteristics suitable for biofuel production.</title>
        <authorList>
            <person name="Bogen C."/>
            <person name="Al-Dilaimi A."/>
            <person name="Albersmeier A."/>
            <person name="Wichmann J."/>
            <person name="Grundmann M."/>
            <person name="Rupp O."/>
            <person name="Lauersen K.J."/>
            <person name="Blifernez-Klassen O."/>
            <person name="Kalinowski J."/>
            <person name="Goesmann A."/>
            <person name="Mussgnug J.H."/>
            <person name="Kruse O."/>
        </authorList>
    </citation>
    <scope>NUCLEOTIDE SEQUENCE [LARGE SCALE GENOMIC DNA]</scope>
    <source>
        <strain evidence="2 3">SAG 48.87</strain>
    </source>
</reference>
<evidence type="ECO:0000313" key="2">
    <source>
        <dbReference type="EMBL" id="KIY97047.1"/>
    </source>
</evidence>
<name>A0A0D2JBB1_9CHLO</name>
<dbReference type="KEGG" id="mng:MNEG_10916"/>